<proteinExistence type="predicted"/>
<evidence type="ECO:0000256" key="1">
    <source>
        <dbReference type="SAM" id="Phobius"/>
    </source>
</evidence>
<dbReference type="HOGENOM" id="CLU_2747965_0_0_2"/>
<gene>
    <name evidence="2" type="ORF">NTE_00779</name>
</gene>
<keyword evidence="3" id="KW-1185">Reference proteome</keyword>
<feature type="transmembrane region" description="Helical" evidence="1">
    <location>
        <begin position="36"/>
        <end position="57"/>
    </location>
</feature>
<protein>
    <submittedName>
        <fullName evidence="2">Uncharacterized protein</fullName>
    </submittedName>
</protein>
<dbReference type="Proteomes" id="UP000028194">
    <property type="component" value="Chromosome"/>
</dbReference>
<evidence type="ECO:0000313" key="3">
    <source>
        <dbReference type="Proteomes" id="UP000028194"/>
    </source>
</evidence>
<keyword evidence="1" id="KW-0472">Membrane</keyword>
<reference evidence="2 3" key="1">
    <citation type="journal article" date="2014" name="PLoS ONE">
        <title>Genome Sequence of Candidatus Nitrososphaera evergladensis from Group I.1b Enriched from Everglades Soil Reveals Novel Genomic Features of the Ammonia-Oxidizing Archaea.</title>
        <authorList>
            <person name="Zhalnina K.V."/>
            <person name="Dias R."/>
            <person name="Leonard M.T."/>
            <person name="Dorr de Quadros P."/>
            <person name="Camargo F.A."/>
            <person name="Drew J.C."/>
            <person name="Farmerie W.G."/>
            <person name="Daroub S.H."/>
            <person name="Triplett E.W."/>
        </authorList>
    </citation>
    <scope>NUCLEOTIDE SEQUENCE [LARGE SCALE GENOMIC DNA]</scope>
    <source>
        <strain evidence="2 3">SR1</strain>
    </source>
</reference>
<dbReference type="KEGG" id="nev:NTE_00779"/>
<name>A0A075MPT1_9ARCH</name>
<dbReference type="EMBL" id="CP007174">
    <property type="protein sequence ID" value="AIF82857.1"/>
    <property type="molecule type" value="Genomic_DNA"/>
</dbReference>
<sequence>MCVSKKEGGGVDVILSSYHASPAFTSYVIPRVSNRIGLLVAVVIVVVIVVVVMQYAYNGVLSIFIVLAVA</sequence>
<dbReference type="STRING" id="1459636.NTE_00779"/>
<accession>A0A075MPT1</accession>
<keyword evidence="1" id="KW-1133">Transmembrane helix</keyword>
<organism evidence="2 3">
    <name type="scientific">Candidatus Nitrososphaera evergladensis SR1</name>
    <dbReference type="NCBI Taxonomy" id="1459636"/>
    <lineage>
        <taxon>Archaea</taxon>
        <taxon>Nitrososphaerota</taxon>
        <taxon>Nitrososphaeria</taxon>
        <taxon>Nitrososphaerales</taxon>
        <taxon>Nitrososphaeraceae</taxon>
        <taxon>Nitrososphaera</taxon>
    </lineage>
</organism>
<evidence type="ECO:0000313" key="2">
    <source>
        <dbReference type="EMBL" id="AIF82857.1"/>
    </source>
</evidence>
<dbReference type="AlphaFoldDB" id="A0A075MPT1"/>
<keyword evidence="1" id="KW-0812">Transmembrane</keyword>